<keyword evidence="3" id="KW-1185">Reference proteome</keyword>
<comment type="caution">
    <text evidence="2">The sequence shown here is derived from an EMBL/GenBank/DDBJ whole genome shotgun (WGS) entry which is preliminary data.</text>
</comment>
<reference evidence="2" key="1">
    <citation type="submission" date="2022-07" db="EMBL/GenBank/DDBJ databases">
        <authorList>
            <person name="Macas J."/>
            <person name="Novak P."/>
            <person name="Neumann P."/>
        </authorList>
    </citation>
    <scope>NUCLEOTIDE SEQUENCE</scope>
</reference>
<accession>A0AAV0DMT5</accession>
<dbReference type="Pfam" id="PF07734">
    <property type="entry name" value="FBA_1"/>
    <property type="match status" value="1"/>
</dbReference>
<name>A0AAV0DMT5_9ASTE</name>
<dbReference type="PANTHER" id="PTHR31672:SF10">
    <property type="entry name" value="F-BOX DOMAIN-CONTAINING PROTEIN"/>
    <property type="match status" value="1"/>
</dbReference>
<proteinExistence type="predicted"/>
<dbReference type="InterPro" id="IPR006527">
    <property type="entry name" value="F-box-assoc_dom_typ1"/>
</dbReference>
<dbReference type="NCBIfam" id="TIGR01640">
    <property type="entry name" value="F_box_assoc_1"/>
    <property type="match status" value="1"/>
</dbReference>
<protein>
    <recommendedName>
        <fullName evidence="1">F-box associated beta-propeller type 1 domain-containing protein</fullName>
    </recommendedName>
</protein>
<feature type="domain" description="F-box associated beta-propeller type 1" evidence="1">
    <location>
        <begin position="2"/>
        <end position="238"/>
    </location>
</feature>
<gene>
    <name evidence="2" type="ORF">CEPIT_LOCUS16626</name>
</gene>
<evidence type="ECO:0000313" key="3">
    <source>
        <dbReference type="Proteomes" id="UP001152523"/>
    </source>
</evidence>
<organism evidence="2 3">
    <name type="scientific">Cuscuta epithymum</name>
    <dbReference type="NCBI Taxonomy" id="186058"/>
    <lineage>
        <taxon>Eukaryota</taxon>
        <taxon>Viridiplantae</taxon>
        <taxon>Streptophyta</taxon>
        <taxon>Embryophyta</taxon>
        <taxon>Tracheophyta</taxon>
        <taxon>Spermatophyta</taxon>
        <taxon>Magnoliopsida</taxon>
        <taxon>eudicotyledons</taxon>
        <taxon>Gunneridae</taxon>
        <taxon>Pentapetalae</taxon>
        <taxon>asterids</taxon>
        <taxon>lamiids</taxon>
        <taxon>Solanales</taxon>
        <taxon>Convolvulaceae</taxon>
        <taxon>Cuscuteae</taxon>
        <taxon>Cuscuta</taxon>
        <taxon>Cuscuta subgen. Cuscuta</taxon>
    </lineage>
</organism>
<dbReference type="InterPro" id="IPR017451">
    <property type="entry name" value="F-box-assoc_interact_dom"/>
</dbReference>
<dbReference type="AlphaFoldDB" id="A0AAV0DMT5"/>
<dbReference type="Proteomes" id="UP001152523">
    <property type="component" value="Unassembled WGS sequence"/>
</dbReference>
<sequence length="272" mass="31592">MLWNPSIRRHLVLPPPSILPPPRKGSHAIGFCVAKNGDYRVVWVHEKPMSVEIYSLNSGKWRILQFDHDLFPTRWLYSGQVIVKGMMHWVGCEDLEDDYMYISRTITSFDINEEILRNIPIPEKLKYFGEDVSTSIALVRESLGMMEMYNHFECDIWVMHEYGNIDSWTWLYKIDFMSTYDDWPLPIVYALNTWKNEGVFSGSRQLLYFVDDNPYIVPDGEYGDHHLDYVTKYFESLVLLGNKDAIADVHLLHVVADSGRMEEENAGGGQAI</sequence>
<evidence type="ECO:0000313" key="2">
    <source>
        <dbReference type="EMBL" id="CAH9104026.1"/>
    </source>
</evidence>
<dbReference type="PANTHER" id="PTHR31672">
    <property type="entry name" value="BNACNNG10540D PROTEIN"/>
    <property type="match status" value="1"/>
</dbReference>
<evidence type="ECO:0000259" key="1">
    <source>
        <dbReference type="Pfam" id="PF07734"/>
    </source>
</evidence>
<dbReference type="EMBL" id="CAMAPF010000124">
    <property type="protein sequence ID" value="CAH9104026.1"/>
    <property type="molecule type" value="Genomic_DNA"/>
</dbReference>
<dbReference type="InterPro" id="IPR050796">
    <property type="entry name" value="SCF_F-box_component"/>
</dbReference>